<feature type="domain" description="Major facilitator superfamily (MFS) profile" evidence="7">
    <location>
        <begin position="19"/>
        <end position="432"/>
    </location>
</feature>
<feature type="transmembrane region" description="Helical" evidence="6">
    <location>
        <begin position="20"/>
        <end position="41"/>
    </location>
</feature>
<keyword evidence="4 6" id="KW-1133">Transmembrane helix</keyword>
<accession>A0A838L7A8</accession>
<reference evidence="8 9" key="1">
    <citation type="submission" date="2020-07" db="EMBL/GenBank/DDBJ databases">
        <authorList>
            <person name="Sun Q."/>
        </authorList>
    </citation>
    <scope>NUCLEOTIDE SEQUENCE [LARGE SCALE GENOMIC DNA]</scope>
    <source>
        <strain evidence="8 9">CGMCC 1.13654</strain>
    </source>
</reference>
<dbReference type="Pfam" id="PF07690">
    <property type="entry name" value="MFS_1"/>
    <property type="match status" value="1"/>
</dbReference>
<organism evidence="8 9">
    <name type="scientific">Sphingomonas chungangi</name>
    <dbReference type="NCBI Taxonomy" id="2683589"/>
    <lineage>
        <taxon>Bacteria</taxon>
        <taxon>Pseudomonadati</taxon>
        <taxon>Pseudomonadota</taxon>
        <taxon>Alphaproteobacteria</taxon>
        <taxon>Sphingomonadales</taxon>
        <taxon>Sphingomonadaceae</taxon>
        <taxon>Sphingomonas</taxon>
    </lineage>
</organism>
<evidence type="ECO:0000313" key="8">
    <source>
        <dbReference type="EMBL" id="MBA2934810.1"/>
    </source>
</evidence>
<sequence length="450" mass="45820">MSHPVPAEPPTSNLRAWGTLAVLIAAYAVSFLDRQILGLLVDPLRQDLRIDNTQIGMLQGPAFGLLYAALGLPLGILADRTHRVRLMAAGIMVWSVMTGACGLAPSFGWLFAARVGVGVGEAALVPAAVSVLADLFSGARRALAMSLFTAGISVGQGLSLLLGGAFVAFAQTGATRLPLVGHWLATLHPWQIVFLLAGAVGVPLAMAMLAIPEPSRAKVTAAEATHGLFATLAARPRLFVPLLAGSSLLYLFSNATASWMPSLFIRDFGWTAAETGVRLGSLLLVCALAGNLLSGASATALGRRGRIEAPLLVMLGGAAMLVPVGALGPLAGSAAGAQAAILAIFFAIALCFGMATATFVAVTPPAVRGRMIALYLLCGNLVGLGLGPPSVGWLLDRVVGPSGHVGSALALVGLCTCVPGFLLMASLIGRYRAAALSISRPASRSGAAAG</sequence>
<evidence type="ECO:0000256" key="5">
    <source>
        <dbReference type="ARBA" id="ARBA00023136"/>
    </source>
</evidence>
<dbReference type="RefSeq" id="WP_160366587.1">
    <property type="nucleotide sequence ID" value="NZ_JACEIB010000007.1"/>
</dbReference>
<dbReference type="InterPro" id="IPR036259">
    <property type="entry name" value="MFS_trans_sf"/>
</dbReference>
<dbReference type="Gene3D" id="1.20.1250.20">
    <property type="entry name" value="MFS general substrate transporter like domains"/>
    <property type="match status" value="1"/>
</dbReference>
<dbReference type="GO" id="GO:0022857">
    <property type="term" value="F:transmembrane transporter activity"/>
    <property type="evidence" value="ECO:0007669"/>
    <property type="project" value="InterPro"/>
</dbReference>
<dbReference type="AlphaFoldDB" id="A0A838L7A8"/>
<feature type="transmembrane region" description="Helical" evidence="6">
    <location>
        <begin position="279"/>
        <end position="299"/>
    </location>
</feature>
<evidence type="ECO:0000256" key="4">
    <source>
        <dbReference type="ARBA" id="ARBA00022989"/>
    </source>
</evidence>
<comment type="caution">
    <text evidence="8">The sequence shown here is derived from an EMBL/GenBank/DDBJ whole genome shotgun (WGS) entry which is preliminary data.</text>
</comment>
<feature type="transmembrane region" description="Helical" evidence="6">
    <location>
        <begin position="311"/>
        <end position="331"/>
    </location>
</feature>
<evidence type="ECO:0000256" key="6">
    <source>
        <dbReference type="SAM" id="Phobius"/>
    </source>
</evidence>
<feature type="transmembrane region" description="Helical" evidence="6">
    <location>
        <begin position="148"/>
        <end position="170"/>
    </location>
</feature>
<keyword evidence="2" id="KW-0813">Transport</keyword>
<evidence type="ECO:0000256" key="3">
    <source>
        <dbReference type="ARBA" id="ARBA00022692"/>
    </source>
</evidence>
<evidence type="ECO:0000256" key="1">
    <source>
        <dbReference type="ARBA" id="ARBA00004141"/>
    </source>
</evidence>
<protein>
    <submittedName>
        <fullName evidence="8">MFS transporter</fullName>
    </submittedName>
</protein>
<keyword evidence="5 6" id="KW-0472">Membrane</keyword>
<dbReference type="InterPro" id="IPR020846">
    <property type="entry name" value="MFS_dom"/>
</dbReference>
<evidence type="ECO:0000259" key="7">
    <source>
        <dbReference type="PROSITE" id="PS50850"/>
    </source>
</evidence>
<proteinExistence type="predicted"/>
<feature type="transmembrane region" description="Helical" evidence="6">
    <location>
        <begin position="91"/>
        <end position="111"/>
    </location>
</feature>
<feature type="transmembrane region" description="Helical" evidence="6">
    <location>
        <begin position="117"/>
        <end position="136"/>
    </location>
</feature>
<feature type="transmembrane region" description="Helical" evidence="6">
    <location>
        <begin position="337"/>
        <end position="362"/>
    </location>
</feature>
<gene>
    <name evidence="8" type="ORF">HZF05_11950</name>
</gene>
<keyword evidence="3 6" id="KW-0812">Transmembrane</keyword>
<dbReference type="Proteomes" id="UP000570166">
    <property type="component" value="Unassembled WGS sequence"/>
</dbReference>
<name>A0A838L7A8_9SPHN</name>
<dbReference type="InterPro" id="IPR044770">
    <property type="entry name" value="MFS_spinster-like"/>
</dbReference>
<feature type="transmembrane region" description="Helical" evidence="6">
    <location>
        <begin position="190"/>
        <end position="211"/>
    </location>
</feature>
<feature type="transmembrane region" description="Helical" evidence="6">
    <location>
        <begin position="61"/>
        <end position="79"/>
    </location>
</feature>
<dbReference type="SUPFAM" id="SSF103473">
    <property type="entry name" value="MFS general substrate transporter"/>
    <property type="match status" value="1"/>
</dbReference>
<dbReference type="GO" id="GO:0016020">
    <property type="term" value="C:membrane"/>
    <property type="evidence" value="ECO:0007669"/>
    <property type="project" value="UniProtKB-SubCell"/>
</dbReference>
<dbReference type="PANTHER" id="PTHR23505:SF79">
    <property type="entry name" value="PROTEIN SPINSTER"/>
    <property type="match status" value="1"/>
</dbReference>
<feature type="transmembrane region" description="Helical" evidence="6">
    <location>
        <begin position="238"/>
        <end position="259"/>
    </location>
</feature>
<dbReference type="PROSITE" id="PS50850">
    <property type="entry name" value="MFS"/>
    <property type="match status" value="1"/>
</dbReference>
<evidence type="ECO:0000313" key="9">
    <source>
        <dbReference type="Proteomes" id="UP000570166"/>
    </source>
</evidence>
<keyword evidence="9" id="KW-1185">Reference proteome</keyword>
<comment type="subcellular location">
    <subcellularLocation>
        <location evidence="1">Membrane</location>
        <topology evidence="1">Multi-pass membrane protein</topology>
    </subcellularLocation>
</comment>
<dbReference type="PANTHER" id="PTHR23505">
    <property type="entry name" value="SPINSTER"/>
    <property type="match status" value="1"/>
</dbReference>
<feature type="transmembrane region" description="Helical" evidence="6">
    <location>
        <begin position="407"/>
        <end position="428"/>
    </location>
</feature>
<evidence type="ECO:0000256" key="2">
    <source>
        <dbReference type="ARBA" id="ARBA00022448"/>
    </source>
</evidence>
<dbReference type="InterPro" id="IPR011701">
    <property type="entry name" value="MFS"/>
</dbReference>
<dbReference type="EMBL" id="JACEIB010000007">
    <property type="protein sequence ID" value="MBA2934810.1"/>
    <property type="molecule type" value="Genomic_DNA"/>
</dbReference>
<feature type="transmembrane region" description="Helical" evidence="6">
    <location>
        <begin position="374"/>
        <end position="395"/>
    </location>
</feature>